<dbReference type="Gene3D" id="3.90.1200.10">
    <property type="match status" value="1"/>
</dbReference>
<evidence type="ECO:0000313" key="3">
    <source>
        <dbReference type="EMBL" id="CAF9931127.1"/>
    </source>
</evidence>
<organism evidence="3 4">
    <name type="scientific">Heterodermia speciosa</name>
    <dbReference type="NCBI Taxonomy" id="116794"/>
    <lineage>
        <taxon>Eukaryota</taxon>
        <taxon>Fungi</taxon>
        <taxon>Dikarya</taxon>
        <taxon>Ascomycota</taxon>
        <taxon>Pezizomycotina</taxon>
        <taxon>Lecanoromycetes</taxon>
        <taxon>OSLEUM clade</taxon>
        <taxon>Lecanoromycetidae</taxon>
        <taxon>Caliciales</taxon>
        <taxon>Physciaceae</taxon>
        <taxon>Heterodermia</taxon>
    </lineage>
</organism>
<dbReference type="Proteomes" id="UP000664521">
    <property type="component" value="Unassembled WGS sequence"/>
</dbReference>
<dbReference type="InterPro" id="IPR011009">
    <property type="entry name" value="Kinase-like_dom_sf"/>
</dbReference>
<dbReference type="OrthoDB" id="5772781at2759"/>
<accession>A0A8H3FY06</accession>
<dbReference type="Pfam" id="PF03881">
    <property type="entry name" value="Fructosamin_kin"/>
    <property type="match status" value="1"/>
</dbReference>
<dbReference type="InterPro" id="IPR016477">
    <property type="entry name" value="Fructo-/Ketosamine-3-kinase"/>
</dbReference>
<comment type="catalytic activity">
    <reaction evidence="2">
        <text>N(6)-D-ribulosyl-L-lysyl-[protein] + ATP = N(6)-(3-O-phospho-D-ribulosyl)-L-lysyl-[protein] + ADP + H(+)</text>
        <dbReference type="Rhea" id="RHEA:48432"/>
        <dbReference type="Rhea" id="RHEA-COMP:12103"/>
        <dbReference type="Rhea" id="RHEA-COMP:12104"/>
        <dbReference type="ChEBI" id="CHEBI:15378"/>
        <dbReference type="ChEBI" id="CHEBI:30616"/>
        <dbReference type="ChEBI" id="CHEBI:90418"/>
        <dbReference type="ChEBI" id="CHEBI:90420"/>
        <dbReference type="ChEBI" id="CHEBI:456216"/>
        <dbReference type="EC" id="2.7.1.172"/>
    </reaction>
    <physiologicalReaction direction="left-to-right" evidence="2">
        <dbReference type="Rhea" id="RHEA:48433"/>
    </physiologicalReaction>
</comment>
<dbReference type="PANTHER" id="PTHR12149:SF8">
    <property type="entry name" value="PROTEIN-RIBULOSAMINE 3-KINASE"/>
    <property type="match status" value="1"/>
</dbReference>
<evidence type="ECO:0000256" key="2">
    <source>
        <dbReference type="ARBA" id="ARBA00048655"/>
    </source>
</evidence>
<dbReference type="GO" id="GO:0102193">
    <property type="term" value="F:protein-ribulosamine 3-kinase activity"/>
    <property type="evidence" value="ECO:0007669"/>
    <property type="project" value="UniProtKB-EC"/>
</dbReference>
<gene>
    <name evidence="3" type="ORF">HETSPECPRED_007794</name>
</gene>
<evidence type="ECO:0000313" key="4">
    <source>
        <dbReference type="Proteomes" id="UP000664521"/>
    </source>
</evidence>
<protein>
    <recommendedName>
        <fullName evidence="1">protein-ribulosamine 3-kinase</fullName>
        <ecNumber evidence="1">2.7.1.172</ecNumber>
    </recommendedName>
</protein>
<dbReference type="EC" id="2.7.1.172" evidence="1"/>
<reference evidence="3" key="1">
    <citation type="submission" date="2021-03" db="EMBL/GenBank/DDBJ databases">
        <authorList>
            <person name="Tagirdzhanova G."/>
        </authorList>
    </citation>
    <scope>NUCLEOTIDE SEQUENCE</scope>
</reference>
<proteinExistence type="predicted"/>
<evidence type="ECO:0000256" key="1">
    <source>
        <dbReference type="ARBA" id="ARBA00011961"/>
    </source>
</evidence>
<dbReference type="AlphaFoldDB" id="A0A8H3FY06"/>
<dbReference type="PANTHER" id="PTHR12149">
    <property type="entry name" value="FRUCTOSAMINE 3 KINASE-RELATED PROTEIN"/>
    <property type="match status" value="1"/>
</dbReference>
<name>A0A8H3FY06_9LECA</name>
<dbReference type="SUPFAM" id="SSF56112">
    <property type="entry name" value="Protein kinase-like (PK-like)"/>
    <property type="match status" value="1"/>
</dbReference>
<comment type="caution">
    <text evidence="3">The sequence shown here is derived from an EMBL/GenBank/DDBJ whole genome shotgun (WGS) entry which is preliminary data.</text>
</comment>
<dbReference type="EMBL" id="CAJPDS010000058">
    <property type="protein sequence ID" value="CAF9931127.1"/>
    <property type="molecule type" value="Genomic_DNA"/>
</dbReference>
<sequence>MSNTITADEFTSITTRQKQLNFENAKHVEVDQQVLDAMPKGTKILSVTPSGASAWVHSVCIEACLPDGAKKLYFLKYQTGQLGRRIFEGTFESEKIFHEYLPEHVPKPHAWGEYQSEPDNWFYLCDFHDMVDEVPAVDRFVSIVARVHQNSMGKKDRYGFHVPTHLANIPNDNSWQSSWETFFAQLMIRMFEIEGEAHDQDEKLEELKEGMLGKVIPRLLRPLETGGRSIRPCLVHSDLWPGNCMPDADTDEIMLFDSCAYWGHNESDLGSWRAPRYRMGKPYLREYQRVMGISEPRRDWDDRNALYAVRYDLLISALYPRSAHGLRFRDLAKQEMNRLIDKHPLGFEGFKDD</sequence>
<keyword evidence="4" id="KW-1185">Reference proteome</keyword>